<dbReference type="AlphaFoldDB" id="A0A4S8M1Q3"/>
<protein>
    <submittedName>
        <fullName evidence="1">Uncharacterized protein</fullName>
    </submittedName>
</protein>
<proteinExistence type="predicted"/>
<dbReference type="Proteomes" id="UP000297245">
    <property type="component" value="Unassembled WGS sequence"/>
</dbReference>
<dbReference type="EMBL" id="ML179192">
    <property type="protein sequence ID" value="THU95771.1"/>
    <property type="molecule type" value="Genomic_DNA"/>
</dbReference>
<gene>
    <name evidence="1" type="ORF">K435DRAFT_114306</name>
</gene>
<name>A0A4S8M1Q3_DENBC</name>
<accession>A0A4S8M1Q3</accession>
<evidence type="ECO:0000313" key="1">
    <source>
        <dbReference type="EMBL" id="THU95771.1"/>
    </source>
</evidence>
<sequence length="143" mass="16098">MALVWAVFGSQGRSTGMLIGLTGQLQVLALHGNHLLISRGLFLAFLSFSVLSRFSPPETEHSLYIQNIYQPCRASLNLRLSPLSRYVPRASLAFGHFTWPPSYHSFPIVSSGATPVTPWLNLRQPTRFIYPSALRCIKHVYRQ</sequence>
<organism evidence="1 2">
    <name type="scientific">Dendrothele bispora (strain CBS 962.96)</name>
    <dbReference type="NCBI Taxonomy" id="1314807"/>
    <lineage>
        <taxon>Eukaryota</taxon>
        <taxon>Fungi</taxon>
        <taxon>Dikarya</taxon>
        <taxon>Basidiomycota</taxon>
        <taxon>Agaricomycotina</taxon>
        <taxon>Agaricomycetes</taxon>
        <taxon>Agaricomycetidae</taxon>
        <taxon>Agaricales</taxon>
        <taxon>Agaricales incertae sedis</taxon>
        <taxon>Dendrothele</taxon>
    </lineage>
</organism>
<keyword evidence="2" id="KW-1185">Reference proteome</keyword>
<evidence type="ECO:0000313" key="2">
    <source>
        <dbReference type="Proteomes" id="UP000297245"/>
    </source>
</evidence>
<reference evidence="1 2" key="1">
    <citation type="journal article" date="2019" name="Nat. Ecol. Evol.">
        <title>Megaphylogeny resolves global patterns of mushroom evolution.</title>
        <authorList>
            <person name="Varga T."/>
            <person name="Krizsan K."/>
            <person name="Foldi C."/>
            <person name="Dima B."/>
            <person name="Sanchez-Garcia M."/>
            <person name="Sanchez-Ramirez S."/>
            <person name="Szollosi G.J."/>
            <person name="Szarkandi J.G."/>
            <person name="Papp V."/>
            <person name="Albert L."/>
            <person name="Andreopoulos W."/>
            <person name="Angelini C."/>
            <person name="Antonin V."/>
            <person name="Barry K.W."/>
            <person name="Bougher N.L."/>
            <person name="Buchanan P."/>
            <person name="Buyck B."/>
            <person name="Bense V."/>
            <person name="Catcheside P."/>
            <person name="Chovatia M."/>
            <person name="Cooper J."/>
            <person name="Damon W."/>
            <person name="Desjardin D."/>
            <person name="Finy P."/>
            <person name="Geml J."/>
            <person name="Haridas S."/>
            <person name="Hughes K."/>
            <person name="Justo A."/>
            <person name="Karasinski D."/>
            <person name="Kautmanova I."/>
            <person name="Kiss B."/>
            <person name="Kocsube S."/>
            <person name="Kotiranta H."/>
            <person name="LaButti K.M."/>
            <person name="Lechner B.E."/>
            <person name="Liimatainen K."/>
            <person name="Lipzen A."/>
            <person name="Lukacs Z."/>
            <person name="Mihaltcheva S."/>
            <person name="Morgado L.N."/>
            <person name="Niskanen T."/>
            <person name="Noordeloos M.E."/>
            <person name="Ohm R.A."/>
            <person name="Ortiz-Santana B."/>
            <person name="Ovrebo C."/>
            <person name="Racz N."/>
            <person name="Riley R."/>
            <person name="Savchenko A."/>
            <person name="Shiryaev A."/>
            <person name="Soop K."/>
            <person name="Spirin V."/>
            <person name="Szebenyi C."/>
            <person name="Tomsovsky M."/>
            <person name="Tulloss R.E."/>
            <person name="Uehling J."/>
            <person name="Grigoriev I.V."/>
            <person name="Vagvolgyi C."/>
            <person name="Papp T."/>
            <person name="Martin F.M."/>
            <person name="Miettinen O."/>
            <person name="Hibbett D.S."/>
            <person name="Nagy L.G."/>
        </authorList>
    </citation>
    <scope>NUCLEOTIDE SEQUENCE [LARGE SCALE GENOMIC DNA]</scope>
    <source>
        <strain evidence="1 2">CBS 962.96</strain>
    </source>
</reference>